<organism evidence="1 2">
    <name type="scientific">Pararhodobacter zhoushanensis</name>
    <dbReference type="NCBI Taxonomy" id="2479545"/>
    <lineage>
        <taxon>Bacteria</taxon>
        <taxon>Pseudomonadati</taxon>
        <taxon>Pseudomonadota</taxon>
        <taxon>Alphaproteobacteria</taxon>
        <taxon>Rhodobacterales</taxon>
        <taxon>Paracoccaceae</taxon>
        <taxon>Pararhodobacter</taxon>
    </lineage>
</organism>
<sequence>MKDCNLPAPGRARYRVEYRTRGGFVVVNPAGHVVYGPCTRELAETKCDRLQKAADATAKIGPRPCLCCGATFQSEGIHNRMCNGCRRSRDPLSAYGYVGAGDGRRPRKSAGA</sequence>
<dbReference type="EMBL" id="JAPDFL010000001">
    <property type="protein sequence ID" value="MCW1934092.1"/>
    <property type="molecule type" value="Genomic_DNA"/>
</dbReference>
<protein>
    <submittedName>
        <fullName evidence="1">Uncharacterized protein</fullName>
    </submittedName>
</protein>
<reference evidence="1 2" key="1">
    <citation type="submission" date="2022-10" db="EMBL/GenBank/DDBJ databases">
        <title>Pararhodobacter sp. nov., isolated from marine algae.</title>
        <authorList>
            <person name="Choi B.J."/>
            <person name="Kim J.M."/>
            <person name="Lee J.K."/>
            <person name="Choi D.G."/>
            <person name="Jeon C.O."/>
        </authorList>
    </citation>
    <scope>NUCLEOTIDE SEQUENCE [LARGE SCALE GENOMIC DNA]</scope>
    <source>
        <strain evidence="1 2">ZQ420</strain>
    </source>
</reference>
<evidence type="ECO:0000313" key="2">
    <source>
        <dbReference type="Proteomes" id="UP001208938"/>
    </source>
</evidence>
<evidence type="ECO:0000313" key="1">
    <source>
        <dbReference type="EMBL" id="MCW1934092.1"/>
    </source>
</evidence>
<name>A0ABT3H2P8_9RHOB</name>
<dbReference type="Proteomes" id="UP001208938">
    <property type="component" value="Unassembled WGS sequence"/>
</dbReference>
<dbReference type="RefSeq" id="WP_264506917.1">
    <property type="nucleotide sequence ID" value="NZ_JAPDFL010000001.1"/>
</dbReference>
<proteinExistence type="predicted"/>
<keyword evidence="2" id="KW-1185">Reference proteome</keyword>
<gene>
    <name evidence="1" type="ORF">OKW52_17985</name>
</gene>
<accession>A0ABT3H2P8</accession>
<comment type="caution">
    <text evidence="1">The sequence shown here is derived from an EMBL/GenBank/DDBJ whole genome shotgun (WGS) entry which is preliminary data.</text>
</comment>